<dbReference type="FunFam" id="1.10.10.10:FF:000028">
    <property type="entry name" value="Fumarate/nitrate reduction transcriptional regulator Fnr"/>
    <property type="match status" value="1"/>
</dbReference>
<dbReference type="OrthoDB" id="3525895at2"/>
<dbReference type="Pfam" id="PF13545">
    <property type="entry name" value="HTH_Crp_2"/>
    <property type="match status" value="1"/>
</dbReference>
<keyword evidence="2" id="KW-0238">DNA-binding</keyword>
<evidence type="ECO:0000256" key="1">
    <source>
        <dbReference type="ARBA" id="ARBA00023015"/>
    </source>
</evidence>
<evidence type="ECO:0000313" key="6">
    <source>
        <dbReference type="EMBL" id="RUQ69376.1"/>
    </source>
</evidence>
<dbReference type="PROSITE" id="PS51063">
    <property type="entry name" value="HTH_CRP_2"/>
    <property type="match status" value="1"/>
</dbReference>
<proteinExistence type="predicted"/>
<dbReference type="AlphaFoldDB" id="A0A433J7I5"/>
<keyword evidence="3" id="KW-0804">Transcription</keyword>
<evidence type="ECO:0000259" key="5">
    <source>
        <dbReference type="PROSITE" id="PS51063"/>
    </source>
</evidence>
<dbReference type="InterPro" id="IPR036388">
    <property type="entry name" value="WH-like_DNA-bd_sf"/>
</dbReference>
<dbReference type="CDD" id="cd00038">
    <property type="entry name" value="CAP_ED"/>
    <property type="match status" value="1"/>
</dbReference>
<dbReference type="Gene3D" id="1.10.10.10">
    <property type="entry name" value="Winged helix-like DNA-binding domain superfamily/Winged helix DNA-binding domain"/>
    <property type="match status" value="1"/>
</dbReference>
<dbReference type="EMBL" id="RZIJ01000012">
    <property type="protein sequence ID" value="RUQ69376.1"/>
    <property type="molecule type" value="Genomic_DNA"/>
</dbReference>
<evidence type="ECO:0000256" key="3">
    <source>
        <dbReference type="ARBA" id="ARBA00023163"/>
    </source>
</evidence>
<dbReference type="PANTHER" id="PTHR24567">
    <property type="entry name" value="CRP FAMILY TRANSCRIPTIONAL REGULATORY PROTEIN"/>
    <property type="match status" value="1"/>
</dbReference>
<sequence>MTPLAPDPDVLRGLRLFAGLDAAALAETVRSAQTQRVEKGATIFSQGDPATLCHALIDGRVKIVQTGADGQQMVVRYIGPGEMFGTAAVFAGGVYPADALAVADCVAIHWSAAAMGVLMERHPRVAMNALDIVGRRLQEVQTRLREVSTERVERRVAHALLRLARQAGRRVEGGVEIDFPLSRQDIAEMTGTTLHTVSRILSGWEAQGIVEGGRQQVTIRRPHALVAIAEDLPRPLPPA</sequence>
<protein>
    <submittedName>
        <fullName evidence="6">Crp/Fnr family transcriptional regulator</fullName>
    </submittedName>
</protein>
<dbReference type="Pfam" id="PF00027">
    <property type="entry name" value="cNMP_binding"/>
    <property type="match status" value="1"/>
</dbReference>
<dbReference type="GO" id="GO:0005829">
    <property type="term" value="C:cytosol"/>
    <property type="evidence" value="ECO:0007669"/>
    <property type="project" value="TreeGrafter"/>
</dbReference>
<dbReference type="RefSeq" id="WP_126999810.1">
    <property type="nucleotide sequence ID" value="NZ_CP173192.1"/>
</dbReference>
<keyword evidence="1" id="KW-0805">Transcription regulation</keyword>
<feature type="domain" description="Cyclic nucleotide-binding" evidence="4">
    <location>
        <begin position="16"/>
        <end position="105"/>
    </location>
</feature>
<dbReference type="SMART" id="SM00100">
    <property type="entry name" value="cNMP"/>
    <property type="match status" value="1"/>
</dbReference>
<name>A0A433J7I5_9PROT</name>
<dbReference type="InterPro" id="IPR012318">
    <property type="entry name" value="HTH_CRP"/>
</dbReference>
<dbReference type="SUPFAM" id="SSF51206">
    <property type="entry name" value="cAMP-binding domain-like"/>
    <property type="match status" value="1"/>
</dbReference>
<dbReference type="Proteomes" id="UP000280346">
    <property type="component" value="Unassembled WGS sequence"/>
</dbReference>
<reference evidence="6 7" key="1">
    <citation type="submission" date="2018-12" db="EMBL/GenBank/DDBJ databases">
        <authorList>
            <person name="Yang Y."/>
        </authorList>
    </citation>
    <scope>NUCLEOTIDE SEQUENCE [LARGE SCALE GENOMIC DNA]</scope>
    <source>
        <strain evidence="6 7">GSF71</strain>
    </source>
</reference>
<dbReference type="CDD" id="cd00092">
    <property type="entry name" value="HTH_CRP"/>
    <property type="match status" value="1"/>
</dbReference>
<gene>
    <name evidence="6" type="ORF">EJ913_16570</name>
</gene>
<dbReference type="InterPro" id="IPR018490">
    <property type="entry name" value="cNMP-bd_dom_sf"/>
</dbReference>
<evidence type="ECO:0000313" key="7">
    <source>
        <dbReference type="Proteomes" id="UP000280346"/>
    </source>
</evidence>
<dbReference type="InterPro" id="IPR050397">
    <property type="entry name" value="Env_Response_Regulators"/>
</dbReference>
<dbReference type="InterPro" id="IPR014710">
    <property type="entry name" value="RmlC-like_jellyroll"/>
</dbReference>
<evidence type="ECO:0000256" key="2">
    <source>
        <dbReference type="ARBA" id="ARBA00023125"/>
    </source>
</evidence>
<accession>A0A433J7I5</accession>
<evidence type="ECO:0000259" key="4">
    <source>
        <dbReference type="PROSITE" id="PS50042"/>
    </source>
</evidence>
<dbReference type="SUPFAM" id="SSF46785">
    <property type="entry name" value="Winged helix' DNA-binding domain"/>
    <property type="match status" value="1"/>
</dbReference>
<dbReference type="InterPro" id="IPR036390">
    <property type="entry name" value="WH_DNA-bd_sf"/>
</dbReference>
<feature type="domain" description="HTH crp-type" evidence="5">
    <location>
        <begin position="150"/>
        <end position="223"/>
    </location>
</feature>
<dbReference type="PANTHER" id="PTHR24567:SF28">
    <property type="entry name" value="LISTERIOLYSIN REGULATORY PROTEIN"/>
    <property type="match status" value="1"/>
</dbReference>
<dbReference type="GO" id="GO:0003677">
    <property type="term" value="F:DNA binding"/>
    <property type="evidence" value="ECO:0007669"/>
    <property type="project" value="UniProtKB-KW"/>
</dbReference>
<dbReference type="Gene3D" id="2.60.120.10">
    <property type="entry name" value="Jelly Rolls"/>
    <property type="match status" value="1"/>
</dbReference>
<dbReference type="PRINTS" id="PR00034">
    <property type="entry name" value="HTHCRP"/>
</dbReference>
<keyword evidence="7" id="KW-1185">Reference proteome</keyword>
<dbReference type="InterPro" id="IPR000595">
    <property type="entry name" value="cNMP-bd_dom"/>
</dbReference>
<dbReference type="SMART" id="SM00419">
    <property type="entry name" value="HTH_CRP"/>
    <property type="match status" value="1"/>
</dbReference>
<organism evidence="6 7">
    <name type="scientific">Azospirillum doebereinerae</name>
    <dbReference type="NCBI Taxonomy" id="92933"/>
    <lineage>
        <taxon>Bacteria</taxon>
        <taxon>Pseudomonadati</taxon>
        <taxon>Pseudomonadota</taxon>
        <taxon>Alphaproteobacteria</taxon>
        <taxon>Rhodospirillales</taxon>
        <taxon>Azospirillaceae</taxon>
        <taxon>Azospirillum</taxon>
    </lineage>
</organism>
<dbReference type="GO" id="GO:0003700">
    <property type="term" value="F:DNA-binding transcription factor activity"/>
    <property type="evidence" value="ECO:0007669"/>
    <property type="project" value="TreeGrafter"/>
</dbReference>
<comment type="caution">
    <text evidence="6">The sequence shown here is derived from an EMBL/GenBank/DDBJ whole genome shotgun (WGS) entry which is preliminary data.</text>
</comment>
<dbReference type="PROSITE" id="PS50042">
    <property type="entry name" value="CNMP_BINDING_3"/>
    <property type="match status" value="1"/>
</dbReference>